<dbReference type="AlphaFoldDB" id="A0A974XZA5"/>
<keyword evidence="1" id="KW-0472">Membrane</keyword>
<evidence type="ECO:0000313" key="3">
    <source>
        <dbReference type="Proteomes" id="UP000639274"/>
    </source>
</evidence>
<gene>
    <name evidence="2" type="ORF">I8J32_000890</name>
</gene>
<evidence type="ECO:0008006" key="4">
    <source>
        <dbReference type="Google" id="ProtNLM"/>
    </source>
</evidence>
<keyword evidence="1" id="KW-0812">Transmembrane</keyword>
<keyword evidence="3" id="KW-1185">Reference proteome</keyword>
<feature type="transmembrane region" description="Helical" evidence="1">
    <location>
        <begin position="42"/>
        <end position="62"/>
    </location>
</feature>
<feature type="transmembrane region" description="Helical" evidence="1">
    <location>
        <begin position="74"/>
        <end position="93"/>
    </location>
</feature>
<reference evidence="2 3" key="1">
    <citation type="submission" date="2021-03" db="EMBL/GenBank/DDBJ databases">
        <title>Lysobacter sp. nov. isolated from soil of gangwondo yeongwol, south Korea.</title>
        <authorList>
            <person name="Kim K.R."/>
            <person name="Kim K.H."/>
            <person name="Jeon C.O."/>
        </authorList>
    </citation>
    <scope>NUCLEOTIDE SEQUENCE [LARGE SCALE GENOMIC DNA]</scope>
    <source>
        <strain evidence="2 3">R19</strain>
    </source>
</reference>
<organism evidence="2 3">
    <name type="scientific">Agrilutibacter solisilvae</name>
    <dbReference type="NCBI Taxonomy" id="2763317"/>
    <lineage>
        <taxon>Bacteria</taxon>
        <taxon>Pseudomonadati</taxon>
        <taxon>Pseudomonadota</taxon>
        <taxon>Gammaproteobacteria</taxon>
        <taxon>Lysobacterales</taxon>
        <taxon>Lysobacteraceae</taxon>
        <taxon>Agrilutibacter</taxon>
    </lineage>
</organism>
<feature type="transmembrane region" description="Helical" evidence="1">
    <location>
        <begin position="7"/>
        <end position="30"/>
    </location>
</feature>
<evidence type="ECO:0000313" key="2">
    <source>
        <dbReference type="EMBL" id="QSX78542.1"/>
    </source>
</evidence>
<keyword evidence="1" id="KW-1133">Transmembrane helix</keyword>
<dbReference type="RefSeq" id="WP_200614210.1">
    <property type="nucleotide sequence ID" value="NZ_CP071518.1"/>
</dbReference>
<dbReference type="EMBL" id="CP071518">
    <property type="protein sequence ID" value="QSX78542.1"/>
    <property type="molecule type" value="Genomic_DNA"/>
</dbReference>
<proteinExistence type="predicted"/>
<sequence>MTRWKASAIHLSLSALVLGLIAAFVIWRWYPPGLMSMARAGTLLLLLGGIDLVLGPLLTLLVYKQGKKSLKFDLTVIALLQVAALVFGLHTAWQSRPVFLVGSDTRFTLVYAHEVVPAELAQAHAPYNRLPAMGPRLVGMRVPDATVELVQLAELTDFHRNPGKFHPYESVAARIAANAQPVAAVAARLAPHDRERLTRAAQATGRPLEQIGVLPVLSARGQALMLVARSDGTVLGPVAITVSR</sequence>
<dbReference type="KEGG" id="lsf:I8J32_000890"/>
<evidence type="ECO:0000256" key="1">
    <source>
        <dbReference type="SAM" id="Phobius"/>
    </source>
</evidence>
<protein>
    <recommendedName>
        <fullName evidence="4">Pilus assembly protein</fullName>
    </recommendedName>
</protein>
<dbReference type="Proteomes" id="UP000639274">
    <property type="component" value="Chromosome"/>
</dbReference>
<accession>A0A974XZA5</accession>
<name>A0A974XZA5_9GAMM</name>